<dbReference type="AlphaFoldDB" id="A0A4R3VUP4"/>
<feature type="compositionally biased region" description="Polar residues" evidence="7">
    <location>
        <begin position="577"/>
        <end position="595"/>
    </location>
</feature>
<evidence type="ECO:0000256" key="2">
    <source>
        <dbReference type="ARBA" id="ARBA00022692"/>
    </source>
</evidence>
<evidence type="ECO:0000256" key="8">
    <source>
        <dbReference type="SAM" id="Phobius"/>
    </source>
</evidence>
<dbReference type="GO" id="GO:0008233">
    <property type="term" value="F:peptidase activity"/>
    <property type="evidence" value="ECO:0007669"/>
    <property type="project" value="UniProtKB-KW"/>
</dbReference>
<evidence type="ECO:0000313" key="11">
    <source>
        <dbReference type="EMBL" id="TCV09057.1"/>
    </source>
</evidence>
<dbReference type="InterPro" id="IPR039421">
    <property type="entry name" value="Type_1_exporter"/>
</dbReference>
<feature type="transmembrane region" description="Helical" evidence="8">
    <location>
        <begin position="155"/>
        <end position="184"/>
    </location>
</feature>
<dbReference type="PROSITE" id="PS50893">
    <property type="entry name" value="ABC_TRANSPORTER_2"/>
    <property type="match status" value="1"/>
</dbReference>
<dbReference type="SUPFAM" id="SSF52540">
    <property type="entry name" value="P-loop containing nucleoside triphosphate hydrolases"/>
    <property type="match status" value="1"/>
</dbReference>
<evidence type="ECO:0000256" key="4">
    <source>
        <dbReference type="ARBA" id="ARBA00022840"/>
    </source>
</evidence>
<dbReference type="GO" id="GO:0005886">
    <property type="term" value="C:plasma membrane"/>
    <property type="evidence" value="ECO:0007669"/>
    <property type="project" value="UniProtKB-SubCell"/>
</dbReference>
<dbReference type="InterPro" id="IPR011527">
    <property type="entry name" value="ABC1_TM_dom"/>
</dbReference>
<feature type="domain" description="ABC transporter" evidence="9">
    <location>
        <begin position="341"/>
        <end position="576"/>
    </location>
</feature>
<proteinExistence type="predicted"/>
<dbReference type="SMART" id="SM00382">
    <property type="entry name" value="AAA"/>
    <property type="match status" value="1"/>
</dbReference>
<keyword evidence="11" id="KW-0645">Protease</keyword>
<keyword evidence="3" id="KW-0547">Nucleotide-binding</keyword>
<feature type="transmembrane region" description="Helical" evidence="8">
    <location>
        <begin position="32"/>
        <end position="54"/>
    </location>
</feature>
<evidence type="ECO:0000259" key="9">
    <source>
        <dbReference type="PROSITE" id="PS50893"/>
    </source>
</evidence>
<evidence type="ECO:0000259" key="10">
    <source>
        <dbReference type="PROSITE" id="PS50929"/>
    </source>
</evidence>
<dbReference type="Proteomes" id="UP000295433">
    <property type="component" value="Unassembled WGS sequence"/>
</dbReference>
<dbReference type="GO" id="GO:0005524">
    <property type="term" value="F:ATP binding"/>
    <property type="evidence" value="ECO:0007669"/>
    <property type="project" value="UniProtKB-KW"/>
</dbReference>
<dbReference type="GO" id="GO:0006508">
    <property type="term" value="P:proteolysis"/>
    <property type="evidence" value="ECO:0007669"/>
    <property type="project" value="UniProtKB-KW"/>
</dbReference>
<feature type="transmembrane region" description="Helical" evidence="8">
    <location>
        <begin position="66"/>
        <end position="86"/>
    </location>
</feature>
<dbReference type="GO" id="GO:0030256">
    <property type="term" value="C:type I protein secretion system complex"/>
    <property type="evidence" value="ECO:0007669"/>
    <property type="project" value="InterPro"/>
</dbReference>
<dbReference type="InterPro" id="IPR003593">
    <property type="entry name" value="AAA+_ATPase"/>
</dbReference>
<accession>A0A4R3VUP4</accession>
<keyword evidence="6 8" id="KW-0472">Membrane</keyword>
<name>A0A4R3VUP4_9GAMM</name>
<dbReference type="GO" id="GO:0030253">
    <property type="term" value="P:protein secretion by the type I secretion system"/>
    <property type="evidence" value="ECO:0007669"/>
    <property type="project" value="InterPro"/>
</dbReference>
<dbReference type="PANTHER" id="PTHR24221">
    <property type="entry name" value="ATP-BINDING CASSETTE SUB-FAMILY B"/>
    <property type="match status" value="1"/>
</dbReference>
<evidence type="ECO:0000256" key="5">
    <source>
        <dbReference type="ARBA" id="ARBA00022989"/>
    </source>
</evidence>
<sequence>MLLKKEHPLPASRPASSGREIFDALAAYRQGFWGIGLFSAVINLLMLAPAVYMLQVYDRVLPSGNIMTLTMLTVITLGLFLLMGLLEWIRSAVVIRLGTKMDMRLNQRVYNAAFESNLKKGAASAGQALNDLTALRQFATGHALFAFFDAPWFPVYLLVIFILHPWLGVMALAGAAVLILLAWLNQQCIREPLAQAAKITVQATQQANANLRNADAIEAMGMLPALRERWLTQHKNFLYYQNVASEKSANITSLSKTTRLALQSLMLGLGALLAVNGDITPGMMIAGSILVGRVLSPIDQIIGVWKQWTQARLAWQRINTLLDSHPVRPSGMALPAPTGKLQAEQLSACAPYSRAPLLANITFELAPGDVLGVLGPSGSGKSTLARLLVASMPALSGKIRLDGADMHQWDKSDLGRFIGYLPQDVQLFSGTIAENIARFGEPEAEKIVDAAVTAGVHEMILRLPQGYDTPLGEGGAGLSGGQKQRVALARAIYNRPRLIVMDEPNASLDEDGEQALLAAIATLKENTSTQVLITHKPALLSCANKLLVLRAGHIQYFGATELVLKALQRAKPASPPVSGTTPLKTANEFSPTTPGSAGLKQVYNVSTPRRANNAQHTDNGVSRQGFDNMTG</sequence>
<dbReference type="GO" id="GO:0016887">
    <property type="term" value="F:ATP hydrolysis activity"/>
    <property type="evidence" value="ECO:0007669"/>
    <property type="project" value="InterPro"/>
</dbReference>
<evidence type="ECO:0000256" key="1">
    <source>
        <dbReference type="ARBA" id="ARBA00004651"/>
    </source>
</evidence>
<dbReference type="Gene3D" id="3.40.50.300">
    <property type="entry name" value="P-loop containing nucleotide triphosphate hydrolases"/>
    <property type="match status" value="1"/>
</dbReference>
<feature type="domain" description="ABC transmembrane type-1" evidence="10">
    <location>
        <begin position="33"/>
        <end position="310"/>
    </location>
</feature>
<dbReference type="PANTHER" id="PTHR24221:SF248">
    <property type="entry name" value="ABC TRANSPORTER TRANSMEMBRANE REGION"/>
    <property type="match status" value="1"/>
</dbReference>
<dbReference type="EMBL" id="SMBY01000001">
    <property type="protein sequence ID" value="TCV09057.1"/>
    <property type="molecule type" value="Genomic_DNA"/>
</dbReference>
<evidence type="ECO:0000256" key="6">
    <source>
        <dbReference type="ARBA" id="ARBA00023136"/>
    </source>
</evidence>
<gene>
    <name evidence="11" type="ORF">EDC54_101581</name>
</gene>
<reference evidence="11 12" key="1">
    <citation type="submission" date="2019-03" db="EMBL/GenBank/DDBJ databases">
        <title>Genomic Encyclopedia of Type Strains, Phase IV (KMG-IV): sequencing the most valuable type-strain genomes for metagenomic binning, comparative biology and taxonomic classification.</title>
        <authorList>
            <person name="Goeker M."/>
        </authorList>
    </citation>
    <scope>NUCLEOTIDE SEQUENCE [LARGE SCALE GENOMIC DNA]</scope>
    <source>
        <strain evidence="11 12">DSM 16730</strain>
    </source>
</reference>
<dbReference type="GO" id="GO:0140359">
    <property type="term" value="F:ABC-type transporter activity"/>
    <property type="evidence" value="ECO:0007669"/>
    <property type="project" value="InterPro"/>
</dbReference>
<dbReference type="InterPro" id="IPR027417">
    <property type="entry name" value="P-loop_NTPase"/>
</dbReference>
<dbReference type="InterPro" id="IPR047957">
    <property type="entry name" value="ABC_AprD-like_6TM"/>
</dbReference>
<keyword evidence="11" id="KW-0378">Hydrolase</keyword>
<protein>
    <submittedName>
        <fullName evidence="11">ATP-binding cassette subfamily C exporter for protease/lipase</fullName>
    </submittedName>
</protein>
<dbReference type="GO" id="GO:0034040">
    <property type="term" value="F:ATPase-coupled lipid transmembrane transporter activity"/>
    <property type="evidence" value="ECO:0007669"/>
    <property type="project" value="TreeGrafter"/>
</dbReference>
<comment type="subcellular location">
    <subcellularLocation>
        <location evidence="1">Cell membrane</location>
        <topology evidence="1">Multi-pass membrane protein</topology>
    </subcellularLocation>
</comment>
<evidence type="ECO:0000256" key="3">
    <source>
        <dbReference type="ARBA" id="ARBA00022741"/>
    </source>
</evidence>
<dbReference type="RefSeq" id="WP_165904251.1">
    <property type="nucleotide sequence ID" value="NZ_JAWIZJ010000001.1"/>
</dbReference>
<comment type="caution">
    <text evidence="11">The sequence shown here is derived from an EMBL/GenBank/DDBJ whole genome shotgun (WGS) entry which is preliminary data.</text>
</comment>
<dbReference type="Pfam" id="PF00005">
    <property type="entry name" value="ABC_tran"/>
    <property type="match status" value="1"/>
</dbReference>
<dbReference type="Gene3D" id="1.20.1560.10">
    <property type="entry name" value="ABC transporter type 1, transmembrane domain"/>
    <property type="match status" value="1"/>
</dbReference>
<dbReference type="InterPro" id="IPR003439">
    <property type="entry name" value="ABC_transporter-like_ATP-bd"/>
</dbReference>
<dbReference type="InterPro" id="IPR010128">
    <property type="entry name" value="ATPase_T1SS_PrtD-like"/>
</dbReference>
<keyword evidence="5 8" id="KW-1133">Transmembrane helix</keyword>
<evidence type="ECO:0000313" key="12">
    <source>
        <dbReference type="Proteomes" id="UP000295433"/>
    </source>
</evidence>
<dbReference type="Pfam" id="PF00664">
    <property type="entry name" value="ABC_membrane"/>
    <property type="match status" value="1"/>
</dbReference>
<dbReference type="PROSITE" id="PS50929">
    <property type="entry name" value="ABC_TM1F"/>
    <property type="match status" value="1"/>
</dbReference>
<dbReference type="PROSITE" id="PS00211">
    <property type="entry name" value="ABC_TRANSPORTER_1"/>
    <property type="match status" value="1"/>
</dbReference>
<feature type="compositionally biased region" description="Polar residues" evidence="7">
    <location>
        <begin position="603"/>
        <end position="631"/>
    </location>
</feature>
<dbReference type="FunFam" id="1.20.1560.10:FF:000109">
    <property type="entry name" value="Alkaline protease secretion ATP-binding protein aprD"/>
    <property type="match status" value="1"/>
</dbReference>
<dbReference type="NCBIfam" id="TIGR01842">
    <property type="entry name" value="type_I_sec_PrtD"/>
    <property type="match status" value="1"/>
</dbReference>
<dbReference type="SUPFAM" id="SSF90123">
    <property type="entry name" value="ABC transporter transmembrane region"/>
    <property type="match status" value="1"/>
</dbReference>
<dbReference type="CDD" id="cd18586">
    <property type="entry name" value="ABC_6TM_PrtD_like"/>
    <property type="match status" value="1"/>
</dbReference>
<evidence type="ECO:0000256" key="7">
    <source>
        <dbReference type="SAM" id="MobiDB-lite"/>
    </source>
</evidence>
<feature type="region of interest" description="Disordered" evidence="7">
    <location>
        <begin position="573"/>
        <end position="631"/>
    </location>
</feature>
<keyword evidence="4 11" id="KW-0067">ATP-binding</keyword>
<keyword evidence="12" id="KW-1185">Reference proteome</keyword>
<organism evidence="11 12">
    <name type="scientific">Samsonia erythrinae</name>
    <dbReference type="NCBI Taxonomy" id="160434"/>
    <lineage>
        <taxon>Bacteria</taxon>
        <taxon>Pseudomonadati</taxon>
        <taxon>Pseudomonadota</taxon>
        <taxon>Gammaproteobacteria</taxon>
        <taxon>Enterobacterales</taxon>
        <taxon>Pectobacteriaceae</taxon>
        <taxon>Samsonia</taxon>
    </lineage>
</organism>
<dbReference type="InterPro" id="IPR036640">
    <property type="entry name" value="ABC1_TM_sf"/>
</dbReference>
<keyword evidence="2 8" id="KW-0812">Transmembrane</keyword>
<dbReference type="InterPro" id="IPR017871">
    <property type="entry name" value="ABC_transporter-like_CS"/>
</dbReference>